<dbReference type="PANTHER" id="PTHR10846:SF8">
    <property type="entry name" value="INNER MEMBRANE PROTEIN YRBG"/>
    <property type="match status" value="1"/>
</dbReference>
<keyword evidence="2 5" id="KW-0812">Transmembrane</keyword>
<evidence type="ECO:0000259" key="6">
    <source>
        <dbReference type="Pfam" id="PF01699"/>
    </source>
</evidence>
<feature type="transmembrane region" description="Helical" evidence="5">
    <location>
        <begin position="161"/>
        <end position="187"/>
    </location>
</feature>
<keyword evidence="8" id="KW-1185">Reference proteome</keyword>
<dbReference type="Pfam" id="PF01699">
    <property type="entry name" value="Na_Ca_ex"/>
    <property type="match status" value="2"/>
</dbReference>
<dbReference type="NCBIfam" id="TIGR00367">
    <property type="entry name" value="calcium/sodium antiporter"/>
    <property type="match status" value="1"/>
</dbReference>
<feature type="transmembrane region" description="Helical" evidence="5">
    <location>
        <begin position="123"/>
        <end position="140"/>
    </location>
</feature>
<comment type="caution">
    <text evidence="7">The sequence shown here is derived from an EMBL/GenBank/DDBJ whole genome shotgun (WGS) entry which is preliminary data.</text>
</comment>
<dbReference type="InterPro" id="IPR004481">
    <property type="entry name" value="K/Na/Ca-exchanger"/>
</dbReference>
<gene>
    <name evidence="7" type="ORF">POF45_20475</name>
</gene>
<feature type="transmembrane region" description="Helical" evidence="5">
    <location>
        <begin position="292"/>
        <end position="316"/>
    </location>
</feature>
<proteinExistence type="predicted"/>
<evidence type="ECO:0000256" key="1">
    <source>
        <dbReference type="ARBA" id="ARBA00004141"/>
    </source>
</evidence>
<evidence type="ECO:0000256" key="3">
    <source>
        <dbReference type="ARBA" id="ARBA00022989"/>
    </source>
</evidence>
<evidence type="ECO:0000313" key="7">
    <source>
        <dbReference type="EMBL" id="MDI2593778.1"/>
    </source>
</evidence>
<protein>
    <submittedName>
        <fullName evidence="7">Calcium/sodium antiporter</fullName>
    </submittedName>
</protein>
<dbReference type="InterPro" id="IPR044880">
    <property type="entry name" value="NCX_ion-bd_dom_sf"/>
</dbReference>
<feature type="transmembrane region" description="Helical" evidence="5">
    <location>
        <begin position="34"/>
        <end position="52"/>
    </location>
</feature>
<feature type="transmembrane region" description="Helical" evidence="5">
    <location>
        <begin position="322"/>
        <end position="343"/>
    </location>
</feature>
<dbReference type="RefSeq" id="WP_282316582.1">
    <property type="nucleotide sequence ID" value="NZ_JARBWL010000002.1"/>
</dbReference>
<feature type="transmembrane region" description="Helical" evidence="5">
    <location>
        <begin position="99"/>
        <end position="117"/>
    </location>
</feature>
<dbReference type="InterPro" id="IPR004837">
    <property type="entry name" value="NaCa_Exmemb"/>
</dbReference>
<dbReference type="Gene3D" id="1.20.1420.30">
    <property type="entry name" value="NCX, central ion-binding region"/>
    <property type="match status" value="2"/>
</dbReference>
<keyword evidence="4 5" id="KW-0472">Membrane</keyword>
<keyword evidence="3 5" id="KW-1133">Transmembrane helix</keyword>
<feature type="transmembrane region" description="Helical" evidence="5">
    <location>
        <begin position="64"/>
        <end position="87"/>
    </location>
</feature>
<feature type="transmembrane region" description="Helical" evidence="5">
    <location>
        <begin position="265"/>
        <end position="285"/>
    </location>
</feature>
<feature type="domain" description="Sodium/calcium exchanger membrane region" evidence="6">
    <location>
        <begin position="4"/>
        <end position="139"/>
    </location>
</feature>
<name>A0ABT6QS93_9PSED</name>
<dbReference type="PANTHER" id="PTHR10846">
    <property type="entry name" value="SODIUM/POTASSIUM/CALCIUM EXCHANGER"/>
    <property type="match status" value="1"/>
</dbReference>
<evidence type="ECO:0000256" key="5">
    <source>
        <dbReference type="SAM" id="Phobius"/>
    </source>
</evidence>
<evidence type="ECO:0000256" key="4">
    <source>
        <dbReference type="ARBA" id="ARBA00023136"/>
    </source>
</evidence>
<dbReference type="Proteomes" id="UP001159100">
    <property type="component" value="Unassembled WGS sequence"/>
</dbReference>
<organism evidence="7 8">
    <name type="scientific">Pseudomonas fungipugnans</name>
    <dbReference type="NCBI Taxonomy" id="3024217"/>
    <lineage>
        <taxon>Bacteria</taxon>
        <taxon>Pseudomonadati</taxon>
        <taxon>Pseudomonadota</taxon>
        <taxon>Gammaproteobacteria</taxon>
        <taxon>Pseudomonadales</taxon>
        <taxon>Pseudomonadaceae</taxon>
        <taxon>Pseudomonas</taxon>
    </lineage>
</organism>
<feature type="transmembrane region" description="Helical" evidence="5">
    <location>
        <begin position="234"/>
        <end position="253"/>
    </location>
</feature>
<comment type="subcellular location">
    <subcellularLocation>
        <location evidence="1">Membrane</location>
        <topology evidence="1">Multi-pass membrane protein</topology>
    </subcellularLocation>
</comment>
<accession>A0ABT6QS93</accession>
<feature type="domain" description="Sodium/calcium exchanger membrane region" evidence="6">
    <location>
        <begin position="164"/>
        <end position="304"/>
    </location>
</feature>
<dbReference type="EMBL" id="JARBWL010000002">
    <property type="protein sequence ID" value="MDI2593778.1"/>
    <property type="molecule type" value="Genomic_DNA"/>
</dbReference>
<sequence length="353" mass="37686">MLELLSGLFLLIVGAELMVRAAVRLAARWHVRPLIIGLTIVALGSSAPQMAVSLQATLAQNADIAVSSVIGSSIFNILVTLGLSALIIPLRVSRQLVRLDIPLMIGASLLVFVLAWNERLTRLDGVILLSALALYLGLLLRQSRHSTRPQSHPEEAPKGPWLSSLLMIIGGLAMLVYAGHLLLGAAVSVATDLGLSERIIGLTIVAISTSLPELATSLIAALRGQRDIAVGNVIGSNLFNLLGVLGFTALVAPSPLSVSPNALDFDLPVMLGVAVLCLPLFYTGYRITRAEGLLCLGLYLAYGLHVVSFTTGMPLAGKLEHLMLFFVLPALVAFLLFTSVLAWRRQHHKRDVP</sequence>
<reference evidence="7 8" key="1">
    <citation type="submission" date="2023-02" db="EMBL/GenBank/DDBJ databases">
        <title>Pseudomonas chrutzelriedensis sp. nov., a potently antifungal strain isolated from moss.</title>
        <authorList>
            <person name="Schnyder A."/>
            <person name="Kalawong R."/>
            <person name="Eberl L."/>
            <person name="Agnoli K."/>
        </authorList>
    </citation>
    <scope>NUCLEOTIDE SEQUENCE [LARGE SCALE GENOMIC DNA]</scope>
    <source>
        <strain evidence="7 8">681</strain>
    </source>
</reference>
<feature type="transmembrane region" description="Helical" evidence="5">
    <location>
        <begin position="199"/>
        <end position="222"/>
    </location>
</feature>
<feature type="transmembrane region" description="Helical" evidence="5">
    <location>
        <begin position="6"/>
        <end position="27"/>
    </location>
</feature>
<evidence type="ECO:0000313" key="8">
    <source>
        <dbReference type="Proteomes" id="UP001159100"/>
    </source>
</evidence>
<evidence type="ECO:0000256" key="2">
    <source>
        <dbReference type="ARBA" id="ARBA00022692"/>
    </source>
</evidence>